<dbReference type="SUPFAM" id="SSF90148">
    <property type="entry name" value="DPY module"/>
    <property type="match status" value="1"/>
</dbReference>
<sequence>MEERNLIFRFSSLKAEEPVQPISPCQPSPCGPNAICQVINNSPSCSCKPEFIGTPPNCKPECISNSECNSHLACIERKCRDPCTGSCGSNAECHVVNHVPSCICAKDFTGDPFVQCIVRQRKCLEMTRVTQAIP</sequence>
<dbReference type="InterPro" id="IPR048407">
    <property type="entry name" value="Dumpy_DPY"/>
</dbReference>
<evidence type="ECO:0000256" key="1">
    <source>
        <dbReference type="PROSITE-ProRule" id="PRU00076"/>
    </source>
</evidence>
<dbReference type="SMART" id="SM00181">
    <property type="entry name" value="EGF"/>
    <property type="match status" value="2"/>
</dbReference>
<name>A0AA40KVF8_9HYME</name>
<dbReference type="EMBL" id="JAHYIQ010000003">
    <property type="protein sequence ID" value="KAK1134104.1"/>
    <property type="molecule type" value="Genomic_DNA"/>
</dbReference>
<dbReference type="Gene3D" id="2.10.25.10">
    <property type="entry name" value="Laminin"/>
    <property type="match status" value="1"/>
</dbReference>
<dbReference type="PANTHER" id="PTHR22963">
    <property type="entry name" value="ENDOGLIN-RELATED"/>
    <property type="match status" value="1"/>
</dbReference>
<dbReference type="Pfam" id="PF21164">
    <property type="entry name" value="Dumpy_DPY"/>
    <property type="match status" value="1"/>
</dbReference>
<dbReference type="AlphaFoldDB" id="A0AA40KVF8"/>
<keyword evidence="1" id="KW-0245">EGF-like domain</keyword>
<dbReference type="PANTHER" id="PTHR22963:SF38">
    <property type="entry name" value="LP13770P"/>
    <property type="match status" value="1"/>
</dbReference>
<dbReference type="InterPro" id="IPR009030">
    <property type="entry name" value="Growth_fac_rcpt_cys_sf"/>
</dbReference>
<feature type="domain" description="EGF-like" evidence="2">
    <location>
        <begin position="21"/>
        <end position="59"/>
    </location>
</feature>
<evidence type="ECO:0000313" key="3">
    <source>
        <dbReference type="EMBL" id="KAK1134104.1"/>
    </source>
</evidence>
<evidence type="ECO:0000259" key="2">
    <source>
        <dbReference type="PROSITE" id="PS50026"/>
    </source>
</evidence>
<comment type="caution">
    <text evidence="3">The sequence shown here is derived from an EMBL/GenBank/DDBJ whole genome shotgun (WGS) entry which is preliminary data.</text>
</comment>
<organism evidence="3 4">
    <name type="scientific">Melipona bicolor</name>
    <dbReference type="NCBI Taxonomy" id="60889"/>
    <lineage>
        <taxon>Eukaryota</taxon>
        <taxon>Metazoa</taxon>
        <taxon>Ecdysozoa</taxon>
        <taxon>Arthropoda</taxon>
        <taxon>Hexapoda</taxon>
        <taxon>Insecta</taxon>
        <taxon>Pterygota</taxon>
        <taxon>Neoptera</taxon>
        <taxon>Endopterygota</taxon>
        <taxon>Hymenoptera</taxon>
        <taxon>Apocrita</taxon>
        <taxon>Aculeata</taxon>
        <taxon>Apoidea</taxon>
        <taxon>Anthophila</taxon>
        <taxon>Apidae</taxon>
        <taxon>Melipona</taxon>
    </lineage>
</organism>
<evidence type="ECO:0000313" key="4">
    <source>
        <dbReference type="Proteomes" id="UP001177670"/>
    </source>
</evidence>
<proteinExistence type="predicted"/>
<comment type="caution">
    <text evidence="1">Lacks conserved residue(s) required for the propagation of feature annotation.</text>
</comment>
<dbReference type="PROSITE" id="PS50026">
    <property type="entry name" value="EGF_3"/>
    <property type="match status" value="1"/>
</dbReference>
<dbReference type="Proteomes" id="UP001177670">
    <property type="component" value="Unassembled WGS sequence"/>
</dbReference>
<dbReference type="InterPro" id="IPR000742">
    <property type="entry name" value="EGF"/>
</dbReference>
<reference evidence="3" key="1">
    <citation type="submission" date="2021-10" db="EMBL/GenBank/DDBJ databases">
        <title>Melipona bicolor Genome sequencing and assembly.</title>
        <authorList>
            <person name="Araujo N.S."/>
            <person name="Arias M.C."/>
        </authorList>
    </citation>
    <scope>NUCLEOTIDE SEQUENCE</scope>
    <source>
        <strain evidence="3">USP_2M_L1-L4_2017</strain>
        <tissue evidence="3">Whole body</tissue>
    </source>
</reference>
<dbReference type="SUPFAM" id="SSF57184">
    <property type="entry name" value="Growth factor receptor domain"/>
    <property type="match status" value="1"/>
</dbReference>
<protein>
    <recommendedName>
        <fullName evidence="2">EGF-like domain-containing protein</fullName>
    </recommendedName>
</protein>
<gene>
    <name evidence="3" type="ORF">K0M31_011886</name>
</gene>
<keyword evidence="4" id="KW-1185">Reference proteome</keyword>
<accession>A0AA40KVF8</accession>